<evidence type="ECO:0000256" key="2">
    <source>
        <dbReference type="ARBA" id="ARBA00005038"/>
    </source>
</evidence>
<dbReference type="GO" id="GO:0019343">
    <property type="term" value="P:cysteine biosynthetic process via cystathionine"/>
    <property type="evidence" value="ECO:0007669"/>
    <property type="project" value="TreeGrafter"/>
</dbReference>
<comment type="pathway">
    <text evidence="2">Amino-acid biosynthesis; L-cysteine biosynthesis; L-cysteine from L-homocysteine and L-serine: step 2/2.</text>
</comment>
<dbReference type="Gene3D" id="3.40.640.10">
    <property type="entry name" value="Type I PLP-dependent aspartate aminotransferase-like (Major domain)"/>
    <property type="match status" value="1"/>
</dbReference>
<dbReference type="EC" id="4.4.1.1" evidence="4"/>
<dbReference type="SUPFAM" id="SSF53383">
    <property type="entry name" value="PLP-dependent transferases"/>
    <property type="match status" value="1"/>
</dbReference>
<dbReference type="Pfam" id="PF01053">
    <property type="entry name" value="Cys_Met_Meta_PP"/>
    <property type="match status" value="1"/>
</dbReference>
<evidence type="ECO:0000256" key="5">
    <source>
        <dbReference type="ARBA" id="ARBA00022898"/>
    </source>
</evidence>
<comment type="similarity">
    <text evidence="3 8">Belongs to the trans-sulfuration enzymes family.</text>
</comment>
<evidence type="ECO:0000256" key="3">
    <source>
        <dbReference type="ARBA" id="ARBA00009077"/>
    </source>
</evidence>
<keyword evidence="6" id="KW-0028">Amino-acid biosynthesis</keyword>
<reference evidence="10" key="1">
    <citation type="submission" date="2022-11" db="UniProtKB">
        <authorList>
            <consortium name="WormBaseParasite"/>
        </authorList>
    </citation>
    <scope>IDENTIFICATION</scope>
</reference>
<protein>
    <recommendedName>
        <fullName evidence="4">cystathionine gamma-lyase</fullName>
        <ecNumber evidence="4">4.4.1.1</ecNumber>
    </recommendedName>
    <alternativeName>
        <fullName evidence="7">Gamma-cystathionase</fullName>
    </alternativeName>
</protein>
<accession>A0A915EGN7</accession>
<keyword evidence="5 8" id="KW-0663">Pyridoxal phosphate</keyword>
<comment type="cofactor">
    <cofactor evidence="1 8">
        <name>pyridoxal 5'-phosphate</name>
        <dbReference type="ChEBI" id="CHEBI:597326"/>
    </cofactor>
</comment>
<dbReference type="GO" id="GO:0005737">
    <property type="term" value="C:cytoplasm"/>
    <property type="evidence" value="ECO:0007669"/>
    <property type="project" value="TreeGrafter"/>
</dbReference>
<dbReference type="Gene3D" id="3.90.1150.10">
    <property type="entry name" value="Aspartate Aminotransferase, domain 1"/>
    <property type="match status" value="1"/>
</dbReference>
<organism evidence="9 10">
    <name type="scientific">Ditylenchus dipsaci</name>
    <dbReference type="NCBI Taxonomy" id="166011"/>
    <lineage>
        <taxon>Eukaryota</taxon>
        <taxon>Metazoa</taxon>
        <taxon>Ecdysozoa</taxon>
        <taxon>Nematoda</taxon>
        <taxon>Chromadorea</taxon>
        <taxon>Rhabditida</taxon>
        <taxon>Tylenchina</taxon>
        <taxon>Tylenchomorpha</taxon>
        <taxon>Sphaerularioidea</taxon>
        <taxon>Anguinidae</taxon>
        <taxon>Anguininae</taxon>
        <taxon>Ditylenchus</taxon>
    </lineage>
</organism>
<dbReference type="GO" id="GO:0019346">
    <property type="term" value="P:transsulfuration"/>
    <property type="evidence" value="ECO:0007669"/>
    <property type="project" value="InterPro"/>
</dbReference>
<dbReference type="PANTHER" id="PTHR11808">
    <property type="entry name" value="TRANS-SULFURATION ENZYME FAMILY MEMBER"/>
    <property type="match status" value="1"/>
</dbReference>
<evidence type="ECO:0000313" key="9">
    <source>
        <dbReference type="Proteomes" id="UP000887574"/>
    </source>
</evidence>
<dbReference type="InterPro" id="IPR000277">
    <property type="entry name" value="Cys/Met-Metab_PyrdxlP-dep_enz"/>
</dbReference>
<evidence type="ECO:0000256" key="1">
    <source>
        <dbReference type="ARBA" id="ARBA00001933"/>
    </source>
</evidence>
<dbReference type="InterPro" id="IPR015421">
    <property type="entry name" value="PyrdxlP-dep_Trfase_major"/>
</dbReference>
<evidence type="ECO:0000313" key="10">
    <source>
        <dbReference type="WBParaSite" id="jg6487"/>
    </source>
</evidence>
<dbReference type="GO" id="GO:0004123">
    <property type="term" value="F:cystathionine gamma-lyase activity"/>
    <property type="evidence" value="ECO:0007669"/>
    <property type="project" value="TreeGrafter"/>
</dbReference>
<dbReference type="GO" id="GO:0030170">
    <property type="term" value="F:pyridoxal phosphate binding"/>
    <property type="evidence" value="ECO:0007669"/>
    <property type="project" value="InterPro"/>
</dbReference>
<evidence type="ECO:0000256" key="7">
    <source>
        <dbReference type="ARBA" id="ARBA00029853"/>
    </source>
</evidence>
<dbReference type="AlphaFoldDB" id="A0A915EGN7"/>
<keyword evidence="6" id="KW-0198">Cysteine biosynthesis</keyword>
<dbReference type="PANTHER" id="PTHR11808:SF15">
    <property type="entry name" value="CYSTATHIONINE GAMMA-LYASE"/>
    <property type="match status" value="1"/>
</dbReference>
<evidence type="ECO:0000256" key="6">
    <source>
        <dbReference type="ARBA" id="ARBA00023192"/>
    </source>
</evidence>
<dbReference type="InterPro" id="IPR015424">
    <property type="entry name" value="PyrdxlP-dep_Trfase"/>
</dbReference>
<evidence type="ECO:0000256" key="8">
    <source>
        <dbReference type="RuleBase" id="RU362118"/>
    </source>
</evidence>
<sequence length="78" mass="8912">MGTLDFDGAVMTNDKEIDDHLHFMQLALGAIPSPFEAFLVNRGIKTLHLRMREHMRNGLAVAKFLETNPRVQRCFTRA</sequence>
<evidence type="ECO:0000256" key="4">
    <source>
        <dbReference type="ARBA" id="ARBA00012085"/>
    </source>
</evidence>
<name>A0A915EGN7_9BILA</name>
<proteinExistence type="inferred from homology"/>
<dbReference type="Proteomes" id="UP000887574">
    <property type="component" value="Unplaced"/>
</dbReference>
<dbReference type="InterPro" id="IPR015422">
    <property type="entry name" value="PyrdxlP-dep_Trfase_small"/>
</dbReference>
<dbReference type="WBParaSite" id="jg6487">
    <property type="protein sequence ID" value="jg6487"/>
    <property type="gene ID" value="jg6487"/>
</dbReference>
<keyword evidence="9" id="KW-1185">Reference proteome</keyword>